<evidence type="ECO:0000313" key="9">
    <source>
        <dbReference type="EMBL" id="MDJ1184974.1"/>
    </source>
</evidence>
<dbReference type="Gene3D" id="3.30.920.30">
    <property type="entry name" value="Hypothetical protein"/>
    <property type="match status" value="1"/>
</dbReference>
<dbReference type="SUPFAM" id="SSF54786">
    <property type="entry name" value="YcfA/nrd intein domain"/>
    <property type="match status" value="1"/>
</dbReference>
<keyword evidence="4" id="KW-0255">Endonuclease</keyword>
<keyword evidence="7" id="KW-0346">Stress response</keyword>
<dbReference type="Pfam" id="PF07927">
    <property type="entry name" value="HicA_toxin"/>
    <property type="match status" value="1"/>
</dbReference>
<evidence type="ECO:0000313" key="8">
    <source>
        <dbReference type="EMBL" id="MDJ1184972.1"/>
    </source>
</evidence>
<keyword evidence="2" id="KW-1277">Toxin-antitoxin system</keyword>
<dbReference type="Proteomes" id="UP001232992">
    <property type="component" value="Unassembled WGS sequence"/>
</dbReference>
<evidence type="ECO:0000256" key="3">
    <source>
        <dbReference type="ARBA" id="ARBA00022722"/>
    </source>
</evidence>
<gene>
    <name evidence="8" type="ORF">PMH09_17425</name>
    <name evidence="9" type="ORF">PMH09_17435</name>
</gene>
<dbReference type="InterPro" id="IPR012933">
    <property type="entry name" value="HicA_mRNA_interferase"/>
</dbReference>
<evidence type="ECO:0000256" key="7">
    <source>
        <dbReference type="ARBA" id="ARBA00023016"/>
    </source>
</evidence>
<keyword evidence="3" id="KW-0540">Nuclease</keyword>
<evidence type="ECO:0000256" key="1">
    <source>
        <dbReference type="ARBA" id="ARBA00006620"/>
    </source>
</evidence>
<dbReference type="EMBL" id="JAQOSQ010000023">
    <property type="protein sequence ID" value="MDJ1184972.1"/>
    <property type="molecule type" value="Genomic_DNA"/>
</dbReference>
<accession>A0ABT7C0J8</accession>
<keyword evidence="5" id="KW-0378">Hydrolase</keyword>
<evidence type="ECO:0000313" key="10">
    <source>
        <dbReference type="Proteomes" id="UP001232992"/>
    </source>
</evidence>
<dbReference type="RefSeq" id="WP_283759625.1">
    <property type="nucleotide sequence ID" value="NZ_JAQOSQ010000023.1"/>
</dbReference>
<sequence>MSKLPAISGQQAIRALEKIGFEIIRQKGSHVRLKDEDERVTTIPIHPGKTLGKGLLRKIIGDVELTVEEFIELL</sequence>
<evidence type="ECO:0000256" key="4">
    <source>
        <dbReference type="ARBA" id="ARBA00022759"/>
    </source>
</evidence>
<name>A0ABT7C0J8_9CYAN</name>
<proteinExistence type="inferred from homology"/>
<organism evidence="9 10">
    <name type="scientific">Roseofilum casamattae BLCC-M143</name>
    <dbReference type="NCBI Taxonomy" id="3022442"/>
    <lineage>
        <taxon>Bacteria</taxon>
        <taxon>Bacillati</taxon>
        <taxon>Cyanobacteriota</taxon>
        <taxon>Cyanophyceae</taxon>
        <taxon>Desertifilales</taxon>
        <taxon>Desertifilaceae</taxon>
        <taxon>Roseofilum</taxon>
        <taxon>Roseofilum casamattae</taxon>
    </lineage>
</organism>
<dbReference type="PANTHER" id="PTHR34873:SF3">
    <property type="entry name" value="ADDICTION MODULE TOXIN, HICA FAMILY"/>
    <property type="match status" value="1"/>
</dbReference>
<comment type="caution">
    <text evidence="9">The sequence shown here is derived from an EMBL/GenBank/DDBJ whole genome shotgun (WGS) entry which is preliminary data.</text>
</comment>
<evidence type="ECO:0000256" key="5">
    <source>
        <dbReference type="ARBA" id="ARBA00022801"/>
    </source>
</evidence>
<keyword evidence="6" id="KW-0694">RNA-binding</keyword>
<evidence type="ECO:0000256" key="6">
    <source>
        <dbReference type="ARBA" id="ARBA00022884"/>
    </source>
</evidence>
<dbReference type="PANTHER" id="PTHR34873">
    <property type="entry name" value="SSR1766 PROTEIN"/>
    <property type="match status" value="1"/>
</dbReference>
<protein>
    <submittedName>
        <fullName evidence="9">Type II toxin-antitoxin system HicA family toxin</fullName>
    </submittedName>
</protein>
<dbReference type="EMBL" id="JAQOSQ010000023">
    <property type="protein sequence ID" value="MDJ1184974.1"/>
    <property type="molecule type" value="Genomic_DNA"/>
</dbReference>
<keyword evidence="10" id="KW-1185">Reference proteome</keyword>
<comment type="similarity">
    <text evidence="1">Belongs to the HicA mRNA interferase family.</text>
</comment>
<evidence type="ECO:0000256" key="2">
    <source>
        <dbReference type="ARBA" id="ARBA00022649"/>
    </source>
</evidence>
<reference evidence="9 10" key="1">
    <citation type="submission" date="2023-01" db="EMBL/GenBank/DDBJ databases">
        <title>Novel diversity within Roseofilum (Cyanobacteria; Desertifilaceae) from marine benthic mats with descriptions of four novel species.</title>
        <authorList>
            <person name="Wang Y."/>
            <person name="Berthold D.E."/>
            <person name="Hu J."/>
            <person name="Lefler F.W."/>
            <person name="Laughinghouse H.D. IV."/>
        </authorList>
    </citation>
    <scope>NUCLEOTIDE SEQUENCE [LARGE SCALE GENOMIC DNA]</scope>
    <source>
        <strain evidence="9 10">BLCC-M143</strain>
    </source>
</reference>
<dbReference type="InterPro" id="IPR038570">
    <property type="entry name" value="HicA_sf"/>
</dbReference>